<dbReference type="InterPro" id="IPR026983">
    <property type="entry name" value="DHC"/>
</dbReference>
<dbReference type="AlphaFoldDB" id="A0A8C5PA45"/>
<evidence type="ECO:0000313" key="2">
    <source>
        <dbReference type="Proteomes" id="UP000694569"/>
    </source>
</evidence>
<dbReference type="GeneTree" id="ENSGT00940000157623"/>
<reference evidence="1" key="1">
    <citation type="submission" date="2025-08" db="UniProtKB">
        <authorList>
            <consortium name="Ensembl"/>
        </authorList>
    </citation>
    <scope>IDENTIFICATION</scope>
</reference>
<proteinExistence type="predicted"/>
<dbReference type="OrthoDB" id="6261238at2759"/>
<keyword evidence="2" id="KW-1185">Reference proteome</keyword>
<dbReference type="PANTHER" id="PTHR45703:SF32">
    <property type="entry name" value="DYNEINS HEAVY CHAIN"/>
    <property type="match status" value="1"/>
</dbReference>
<accession>A0A8C5PA45</accession>
<protein>
    <submittedName>
        <fullName evidence="1">Uncharacterized protein</fullName>
    </submittedName>
</protein>
<dbReference type="Gene3D" id="1.20.58.1120">
    <property type="match status" value="1"/>
</dbReference>
<dbReference type="GO" id="GO:0007018">
    <property type="term" value="P:microtubule-based movement"/>
    <property type="evidence" value="ECO:0007669"/>
    <property type="project" value="InterPro"/>
</dbReference>
<dbReference type="Proteomes" id="UP000694569">
    <property type="component" value="Unplaced"/>
</dbReference>
<name>A0A8C5PA45_9ANUR</name>
<dbReference type="PANTHER" id="PTHR45703">
    <property type="entry name" value="DYNEIN HEAVY CHAIN"/>
    <property type="match status" value="1"/>
</dbReference>
<dbReference type="Ensembl" id="ENSLLET00000009519.1">
    <property type="protein sequence ID" value="ENSLLEP00000009163.1"/>
    <property type="gene ID" value="ENSLLEG00000005840.1"/>
</dbReference>
<sequence length="127" mass="14647">MLITTSQIQWTTDVTRSLVTAKERQDKKILKIMKKKQYSEAIRGNLAKTMRLKLVALITVEVHARDVIDKMLKSGCMDVASFEWLSQLRLYWDKVGHLGCFCKGCIGFRYGYEYLGNSDFLICCNLL</sequence>
<dbReference type="GO" id="GO:0051959">
    <property type="term" value="F:dynein light intermediate chain binding"/>
    <property type="evidence" value="ECO:0007669"/>
    <property type="project" value="InterPro"/>
</dbReference>
<evidence type="ECO:0000313" key="1">
    <source>
        <dbReference type="Ensembl" id="ENSLLEP00000009163.1"/>
    </source>
</evidence>
<dbReference type="GO" id="GO:0045505">
    <property type="term" value="F:dynein intermediate chain binding"/>
    <property type="evidence" value="ECO:0007669"/>
    <property type="project" value="InterPro"/>
</dbReference>
<organism evidence="1 2">
    <name type="scientific">Leptobrachium leishanense</name>
    <name type="common">Leishan spiny toad</name>
    <dbReference type="NCBI Taxonomy" id="445787"/>
    <lineage>
        <taxon>Eukaryota</taxon>
        <taxon>Metazoa</taxon>
        <taxon>Chordata</taxon>
        <taxon>Craniata</taxon>
        <taxon>Vertebrata</taxon>
        <taxon>Euteleostomi</taxon>
        <taxon>Amphibia</taxon>
        <taxon>Batrachia</taxon>
        <taxon>Anura</taxon>
        <taxon>Pelobatoidea</taxon>
        <taxon>Megophryidae</taxon>
        <taxon>Leptobrachium</taxon>
    </lineage>
</organism>
<dbReference type="GO" id="GO:0030286">
    <property type="term" value="C:dynein complex"/>
    <property type="evidence" value="ECO:0007669"/>
    <property type="project" value="InterPro"/>
</dbReference>
<reference evidence="1" key="2">
    <citation type="submission" date="2025-09" db="UniProtKB">
        <authorList>
            <consortium name="Ensembl"/>
        </authorList>
    </citation>
    <scope>IDENTIFICATION</scope>
</reference>